<name>A0A8S9LK75_BRACR</name>
<protein>
    <submittedName>
        <fullName evidence="1">Uncharacterized protein</fullName>
    </submittedName>
</protein>
<organism evidence="1 2">
    <name type="scientific">Brassica cretica</name>
    <name type="common">Mustard</name>
    <dbReference type="NCBI Taxonomy" id="69181"/>
    <lineage>
        <taxon>Eukaryota</taxon>
        <taxon>Viridiplantae</taxon>
        <taxon>Streptophyta</taxon>
        <taxon>Embryophyta</taxon>
        <taxon>Tracheophyta</taxon>
        <taxon>Spermatophyta</taxon>
        <taxon>Magnoliopsida</taxon>
        <taxon>eudicotyledons</taxon>
        <taxon>Gunneridae</taxon>
        <taxon>Pentapetalae</taxon>
        <taxon>rosids</taxon>
        <taxon>malvids</taxon>
        <taxon>Brassicales</taxon>
        <taxon>Brassicaceae</taxon>
        <taxon>Brassiceae</taxon>
        <taxon>Brassica</taxon>
    </lineage>
</organism>
<comment type="caution">
    <text evidence="1">The sequence shown here is derived from an EMBL/GenBank/DDBJ whole genome shotgun (WGS) entry which is preliminary data.</text>
</comment>
<evidence type="ECO:0000313" key="2">
    <source>
        <dbReference type="Proteomes" id="UP000712281"/>
    </source>
</evidence>
<dbReference type="Proteomes" id="UP000712281">
    <property type="component" value="Unassembled WGS sequence"/>
</dbReference>
<sequence length="151" mass="16118">MTPELVLSELVLDPSVLEGQNCRDGSRESLVIPVSTFDRCYLPGCGDMLGREWRTTQPVFLQGSVAAIAGALLGLGVGFKRCVASCISLALVAIARLCGTSYSGDDMGSSGIRGNKENLTFPWSSSKVENGNRFQRSSKTDYQNVSGFVDG</sequence>
<accession>A0A8S9LK75</accession>
<evidence type="ECO:0000313" key="1">
    <source>
        <dbReference type="EMBL" id="KAF2605878.1"/>
    </source>
</evidence>
<reference evidence="1" key="1">
    <citation type="submission" date="2019-12" db="EMBL/GenBank/DDBJ databases">
        <title>Genome sequencing and annotation of Brassica cretica.</title>
        <authorList>
            <person name="Studholme D.J."/>
            <person name="Sarris P.F."/>
        </authorList>
    </citation>
    <scope>NUCLEOTIDE SEQUENCE</scope>
    <source>
        <strain evidence="1">PFS-001/15</strain>
        <tissue evidence="1">Leaf</tissue>
    </source>
</reference>
<gene>
    <name evidence="1" type="ORF">F2Q68_00045843</name>
</gene>
<dbReference type="AlphaFoldDB" id="A0A8S9LK75"/>
<dbReference type="EMBL" id="QGKW02000276">
    <property type="protein sequence ID" value="KAF2605878.1"/>
    <property type="molecule type" value="Genomic_DNA"/>
</dbReference>
<proteinExistence type="predicted"/>